<evidence type="ECO:0000256" key="1">
    <source>
        <dbReference type="ARBA" id="ARBA00022679"/>
    </source>
</evidence>
<evidence type="ECO:0000259" key="2">
    <source>
        <dbReference type="Pfam" id="PF01583"/>
    </source>
</evidence>
<dbReference type="Pfam" id="PF01583">
    <property type="entry name" value="APS_kinase"/>
    <property type="match status" value="1"/>
</dbReference>
<dbReference type="Gene3D" id="3.40.50.300">
    <property type="entry name" value="P-loop containing nucleotide triphosphate hydrolases"/>
    <property type="match status" value="1"/>
</dbReference>
<dbReference type="InterPro" id="IPR027417">
    <property type="entry name" value="P-loop_NTPase"/>
</dbReference>
<protein>
    <submittedName>
        <fullName evidence="3">Adenylyl-sulfate kinase</fullName>
    </submittedName>
</protein>
<dbReference type="EMBL" id="CP022046">
    <property type="protein sequence ID" value="ASE34942.1"/>
    <property type="molecule type" value="Genomic_DNA"/>
</dbReference>
<keyword evidence="1" id="KW-0808">Transferase</keyword>
<name>A0AAI8DJH9_MAMSC</name>
<feature type="domain" description="APS kinase" evidence="2">
    <location>
        <begin position="2"/>
        <end position="59"/>
    </location>
</feature>
<dbReference type="SUPFAM" id="SSF52540">
    <property type="entry name" value="P-loop containing nucleoside triphosphate hydrolases"/>
    <property type="match status" value="1"/>
</dbReference>
<accession>A0AAI8DJH9</accession>
<dbReference type="GO" id="GO:0016301">
    <property type="term" value="F:kinase activity"/>
    <property type="evidence" value="ECO:0007669"/>
    <property type="project" value="UniProtKB-KW"/>
</dbReference>
<keyword evidence="3" id="KW-0418">Kinase</keyword>
<evidence type="ECO:0000313" key="4">
    <source>
        <dbReference type="Proteomes" id="UP000197058"/>
    </source>
</evidence>
<dbReference type="KEGG" id="sscu:CEP64_10145"/>
<dbReference type="RefSeq" id="WP_084755178.1">
    <property type="nucleotide sequence ID" value="NZ_CP022046.2"/>
</dbReference>
<proteinExistence type="predicted"/>
<reference evidence="4" key="1">
    <citation type="submission" date="2017-06" db="EMBL/GenBank/DDBJ databases">
        <title>FDA dAtabase for Regulatory Grade micrObial Sequences (FDA-ARGOS): Supporting development and validation of Infectious Disease Dx tests.</title>
        <authorList>
            <person name="Goldberg B."/>
            <person name="Campos J."/>
            <person name="Tallon L."/>
            <person name="Sadzewicz L."/>
            <person name="Sengamalay N."/>
            <person name="Ott S."/>
            <person name="Godinez A."/>
            <person name="Nagaraj S."/>
            <person name="Vavikolanu K."/>
            <person name="Nadendla S."/>
            <person name="George J."/>
            <person name="Geyer C."/>
            <person name="Sichtig H."/>
        </authorList>
    </citation>
    <scope>NUCLEOTIDE SEQUENCE [LARGE SCALE GENOMIC DNA]</scope>
    <source>
        <strain evidence="4">FDAARGOS_285</strain>
    </source>
</reference>
<gene>
    <name evidence="3" type="ORF">CEP64_10145</name>
</gene>
<evidence type="ECO:0000313" key="3">
    <source>
        <dbReference type="EMBL" id="ASE34942.1"/>
    </source>
</evidence>
<dbReference type="Proteomes" id="UP000197058">
    <property type="component" value="Chromosome"/>
</dbReference>
<sequence>MIIWLNGAFGSGKTTTAFELNKRLSKSFVYDPENLGSFIRHNIPKNLHKDNFQDHDQWRYFNYDLLKYIAESYDGIIIVPMTIINIEYYQEIIERLKKDWIRLDHYILYANKKTLNRRLNKRLELGETFARVQMDDCIEFFDNIVTEYKIYTDQLNVDQVVNEVAQKSQLKLLKNRNWIKRKLDRILTTFKHIR</sequence>
<dbReference type="AlphaFoldDB" id="A0AAI8DJH9"/>
<organism evidence="3 4">
    <name type="scientific">Mammaliicoccus sciuri</name>
    <name type="common">Staphylococcus sciuri</name>
    <dbReference type="NCBI Taxonomy" id="1296"/>
    <lineage>
        <taxon>Bacteria</taxon>
        <taxon>Bacillati</taxon>
        <taxon>Bacillota</taxon>
        <taxon>Bacilli</taxon>
        <taxon>Bacillales</taxon>
        <taxon>Staphylococcaceae</taxon>
        <taxon>Mammaliicoccus</taxon>
    </lineage>
</organism>
<dbReference type="InterPro" id="IPR059117">
    <property type="entry name" value="APS_kinase_dom"/>
</dbReference>